<accession>A0A812ISX3</accession>
<gene>
    <name evidence="1" type="ORF">SNEC2469_LOCUS522</name>
</gene>
<comment type="caution">
    <text evidence="1">The sequence shown here is derived from an EMBL/GenBank/DDBJ whole genome shotgun (WGS) entry which is preliminary data.</text>
</comment>
<dbReference type="EMBL" id="CAJNJA010003037">
    <property type="protein sequence ID" value="CAE7172371.1"/>
    <property type="molecule type" value="Genomic_DNA"/>
</dbReference>
<name>A0A812ISX3_9DINO</name>
<proteinExistence type="predicted"/>
<organism evidence="1 2">
    <name type="scientific">Symbiodinium necroappetens</name>
    <dbReference type="NCBI Taxonomy" id="1628268"/>
    <lineage>
        <taxon>Eukaryota</taxon>
        <taxon>Sar</taxon>
        <taxon>Alveolata</taxon>
        <taxon>Dinophyceae</taxon>
        <taxon>Suessiales</taxon>
        <taxon>Symbiodiniaceae</taxon>
        <taxon>Symbiodinium</taxon>
    </lineage>
</organism>
<dbReference type="OrthoDB" id="539419at2759"/>
<sequence length="129" mass="14817">CDCLVLKLELIGEKSCKRWHRDFWCARAIVTYNTAGTLYTGDENVNFWELEHKGTNERIIRDNSEIHSAGVGNILFIKGMKYPDPVKGLIHRSPEAQYHDSGLVRNRLVLKVDVPEPEAWQEEDCDCCP</sequence>
<keyword evidence="2" id="KW-1185">Reference proteome</keyword>
<reference evidence="1" key="1">
    <citation type="submission" date="2021-02" db="EMBL/GenBank/DDBJ databases">
        <authorList>
            <person name="Dougan E. K."/>
            <person name="Rhodes N."/>
            <person name="Thang M."/>
            <person name="Chan C."/>
        </authorList>
    </citation>
    <scope>NUCLEOTIDE SEQUENCE</scope>
</reference>
<dbReference type="AlphaFoldDB" id="A0A812ISX3"/>
<evidence type="ECO:0000313" key="2">
    <source>
        <dbReference type="Proteomes" id="UP000601435"/>
    </source>
</evidence>
<protein>
    <submittedName>
        <fullName evidence="1">Uncharacterized protein</fullName>
    </submittedName>
</protein>
<dbReference type="Pfam" id="PF08856">
    <property type="entry name" value="DUF1826"/>
    <property type="match status" value="1"/>
</dbReference>
<feature type="non-terminal residue" evidence="1">
    <location>
        <position position="1"/>
    </location>
</feature>
<evidence type="ECO:0000313" key="1">
    <source>
        <dbReference type="EMBL" id="CAE7172371.1"/>
    </source>
</evidence>
<dbReference type="InterPro" id="IPR014955">
    <property type="entry name" value="DUF1826"/>
</dbReference>
<dbReference type="Proteomes" id="UP000601435">
    <property type="component" value="Unassembled WGS sequence"/>
</dbReference>